<dbReference type="Gene3D" id="3.40.630.10">
    <property type="entry name" value="Zn peptidases"/>
    <property type="match status" value="1"/>
</dbReference>
<feature type="domain" description="Peptidase M20 dimerisation" evidence="4">
    <location>
        <begin position="208"/>
        <end position="346"/>
    </location>
</feature>
<gene>
    <name evidence="5" type="ORF">PIG85_05250</name>
</gene>
<dbReference type="Proteomes" id="UP001211044">
    <property type="component" value="Chromosome"/>
</dbReference>
<protein>
    <submittedName>
        <fullName evidence="5">Dipeptidase</fullName>
    </submittedName>
</protein>
<evidence type="ECO:0000259" key="4">
    <source>
        <dbReference type="Pfam" id="PF07687"/>
    </source>
</evidence>
<evidence type="ECO:0000256" key="3">
    <source>
        <dbReference type="ARBA" id="ARBA00022801"/>
    </source>
</evidence>
<evidence type="ECO:0000256" key="1">
    <source>
        <dbReference type="ARBA" id="ARBA00022670"/>
    </source>
</evidence>
<dbReference type="KEGG" id="wne:PIG85_05250"/>
<proteinExistence type="predicted"/>
<evidence type="ECO:0000256" key="2">
    <source>
        <dbReference type="ARBA" id="ARBA00022723"/>
    </source>
</evidence>
<accession>A0AB38XRV0</accession>
<evidence type="ECO:0000313" key="5">
    <source>
        <dbReference type="EMBL" id="WCE47055.1"/>
    </source>
</evidence>
<dbReference type="Gene3D" id="3.30.70.360">
    <property type="match status" value="1"/>
</dbReference>
<dbReference type="GO" id="GO:0008233">
    <property type="term" value="F:peptidase activity"/>
    <property type="evidence" value="ECO:0007669"/>
    <property type="project" value="UniProtKB-KW"/>
</dbReference>
<dbReference type="Pfam" id="PF01546">
    <property type="entry name" value="Peptidase_M20"/>
    <property type="match status" value="1"/>
</dbReference>
<dbReference type="GO" id="GO:0046872">
    <property type="term" value="F:metal ion binding"/>
    <property type="evidence" value="ECO:0007669"/>
    <property type="project" value="UniProtKB-KW"/>
</dbReference>
<dbReference type="GO" id="GO:0006508">
    <property type="term" value="P:proteolysis"/>
    <property type="evidence" value="ECO:0007669"/>
    <property type="project" value="UniProtKB-KW"/>
</dbReference>
<keyword evidence="1" id="KW-0645">Protease</keyword>
<name>A0AB38XRV0_9ACTO</name>
<dbReference type="Pfam" id="PF07687">
    <property type="entry name" value="M20_dimer"/>
    <property type="match status" value="1"/>
</dbReference>
<keyword evidence="3" id="KW-0378">Hydrolase</keyword>
<dbReference type="InterPro" id="IPR011650">
    <property type="entry name" value="Peptidase_M20_dimer"/>
</dbReference>
<dbReference type="InterPro" id="IPR051458">
    <property type="entry name" value="Cyt/Met_Dipeptidase"/>
</dbReference>
<dbReference type="PANTHER" id="PTHR43270:SF12">
    <property type="entry name" value="SUCCINYL-DIAMINOPIMELATE DESUCCINYLASE"/>
    <property type="match status" value="1"/>
</dbReference>
<evidence type="ECO:0000313" key="6">
    <source>
        <dbReference type="Proteomes" id="UP001211044"/>
    </source>
</evidence>
<dbReference type="InterPro" id="IPR002933">
    <property type="entry name" value="Peptidase_M20"/>
</dbReference>
<dbReference type="SUPFAM" id="SSF53187">
    <property type="entry name" value="Zn-dependent exopeptidases"/>
    <property type="match status" value="1"/>
</dbReference>
<sequence length="449" mass="48023">MIETSEARARVDKLFPELVETLKTIISIPSVSSDLENQDQILRSATFVKEQLEAAGLDAEICYANYDDGTQGRPAVLAHKQVDSEAPTVLLYAHHDVQPVGEIDRWSTDPFQAVQKGDRLYGRGSADDGAGIIAHLGALRTLGGDLPVNVTVYVEGEEEVGSGSFRNFLEKYKDRLAADRIIVADSGNWKVGTPAVTSTLRGVVQSDVTISVAKHASHSGQFGGPLLDAVTVASILIASLFDENGDVAVQGLGGSDKADVTYEEEDFRADAGLLDGVELAGTGDLAARLWTKPAISIIGWDVRPLETASNTLAPTTTFRISMRTAPGVDSKTANEALEKHLREHVPFGAHIEITNNEMGPSYKAADSQAIKDLHWALDEAWQTESVNIGQGGSIPFIADFASVFPEADVLVTGVEDPESHAHSEDESVHLGDLHNAVLAEALLLVKTAK</sequence>
<organism evidence="5 6">
    <name type="scientific">Winkia neuii subsp. anitrata</name>
    <dbReference type="NCBI Taxonomy" id="29318"/>
    <lineage>
        <taxon>Bacteria</taxon>
        <taxon>Bacillati</taxon>
        <taxon>Actinomycetota</taxon>
        <taxon>Actinomycetes</taxon>
        <taxon>Actinomycetales</taxon>
        <taxon>Actinomycetaceae</taxon>
        <taxon>Winkia</taxon>
    </lineage>
</organism>
<dbReference type="AlphaFoldDB" id="A0AB38XRV0"/>
<dbReference type="EMBL" id="CP116394">
    <property type="protein sequence ID" value="WCE47055.1"/>
    <property type="molecule type" value="Genomic_DNA"/>
</dbReference>
<dbReference type="NCBIfam" id="NF005914">
    <property type="entry name" value="PRK07907.1"/>
    <property type="match status" value="1"/>
</dbReference>
<reference evidence="5" key="1">
    <citation type="submission" date="2023-01" db="EMBL/GenBank/DDBJ databases">
        <title>Comparative Genomic Analysis of the Clinically-Derived Winkia Strain NY0527 Provides Evidence into the Taxonomic Reassignment of Winkia neuii and Characterizes Their Virulence Traits.</title>
        <authorList>
            <person name="Cai X."/>
            <person name="Peng Y."/>
            <person name="Li M."/>
            <person name="Qiu Y."/>
            <person name="Wang Y."/>
            <person name="Xu L."/>
            <person name="Hou Q."/>
        </authorList>
    </citation>
    <scope>NUCLEOTIDE SEQUENCE</scope>
    <source>
        <strain evidence="5">NY0527</strain>
    </source>
</reference>
<dbReference type="RefSeq" id="WP_004805352.1">
    <property type="nucleotide sequence ID" value="NZ_CP116394.1"/>
</dbReference>
<dbReference type="PANTHER" id="PTHR43270">
    <property type="entry name" value="BETA-ALA-HIS DIPEPTIDASE"/>
    <property type="match status" value="1"/>
</dbReference>
<keyword evidence="2" id="KW-0479">Metal-binding</keyword>